<dbReference type="InterPro" id="IPR008928">
    <property type="entry name" value="6-hairpin_glycosidase_sf"/>
</dbReference>
<sequence length="1009" mass="111568">MCIEGGIQGARYQICSLGSRGPFDLGVWLRFILGLHLSQVDVVQCVSENLKLPRVSRLGPFNHRVLEEGLLYDNARTRSQRKTKHSARRAGFQFCTMIQDVISITLWTPNQSEFSGEMMFVRKSMTAVFAVFTLAWTGVMLVSELSAAEPAPGSLADEADKTLRLWYDEPAPDSDAGWVNRSIPMGNGYMGANVFGGTASERIQITENSLYDSTEGRGLRRGGLNNFAEVYLDFGHNDTSNYERELNLNEGVSHVRYQRDGVEYLREYFTSYPDKVLAIRLSASKAGMLSFTLRPTIPFLGSGKSGSVVAKDDTITLSGVMNYFNVKYEGQFKVIPAGGTMMAANKNSQGTITISDADSAVILLAVGTNYQFDPQVFLTNENAEKLSSFPHPHAKVTRYLGDAATKSYEQLLANHQADYKELYDRVSLDLGATEPTVCTDELVDAYPDGKSSRYLEELAFQFGRYMLICSSRAGTLPPHLQGIWNVYSDPPWASQYLHDTNLQMAYAPAFSANMPELFESYIGYFNAFVPRQRLHATQYIGEFNPSQLDPGGDNGWAGPFWTNPYNVPGRSIVAGFGTGSWIAQMFWDYYDYTRDPSLLADKVYPVMYDQANFVSRFVTDVDGVLLANPSSSPEQKLRNTVGTTFDQQMFYENHHNTLTAAEILGRSDSRLSTLKTQLPLLDPIQIGKSGQIKEFRQEQYYGEIGDPAHRHTSMLLGLYPGQLINDTTPAWLDAAKVSLTKRTNKSNIGWSRAERIAMWARVHDGEEAYSFYEALLGGNYLHNLFNDHRGGPLFQADANYGATAGVAEMLLQSQDHVVAPLTAMPAVWSQGSYRGLLARGNFEVSAEWTGGHASRLEVLSKSGGNLDLRYPNVALAVIKTPAGMTVDFVAKGSDQVRIKTTKGQTYVVTDIPACTAVLAPTNLKINKESAADQVQLSWTGSTNAASYKLYRAVGNAPDYELVASDITVTDFVYESADLKQVEQMTIKVTAVRADGRESNEGASVIRLSQ</sequence>
<accession>A0A518HJY5</accession>
<dbReference type="PANTHER" id="PTHR31084">
    <property type="entry name" value="ALPHA-L-FUCOSIDASE 2"/>
    <property type="match status" value="1"/>
</dbReference>
<dbReference type="Pfam" id="PF14498">
    <property type="entry name" value="Glyco_hyd_65N_2"/>
    <property type="match status" value="2"/>
</dbReference>
<dbReference type="GO" id="GO:0005975">
    <property type="term" value="P:carbohydrate metabolic process"/>
    <property type="evidence" value="ECO:0007669"/>
    <property type="project" value="InterPro"/>
</dbReference>
<dbReference type="InterPro" id="IPR054363">
    <property type="entry name" value="GH95_cat"/>
</dbReference>
<dbReference type="InterPro" id="IPR003961">
    <property type="entry name" value="FN3_dom"/>
</dbReference>
<dbReference type="Gene3D" id="1.50.10.10">
    <property type="match status" value="1"/>
</dbReference>
<reference evidence="2 3" key="1">
    <citation type="submission" date="2019-03" db="EMBL/GenBank/DDBJ databases">
        <title>Deep-cultivation of Planctomycetes and their phenomic and genomic characterization uncovers novel biology.</title>
        <authorList>
            <person name="Wiegand S."/>
            <person name="Jogler M."/>
            <person name="Boedeker C."/>
            <person name="Pinto D."/>
            <person name="Vollmers J."/>
            <person name="Rivas-Marin E."/>
            <person name="Kohn T."/>
            <person name="Peeters S.H."/>
            <person name="Heuer A."/>
            <person name="Rast P."/>
            <person name="Oberbeckmann S."/>
            <person name="Bunk B."/>
            <person name="Jeske O."/>
            <person name="Meyerdierks A."/>
            <person name="Storesund J.E."/>
            <person name="Kallscheuer N."/>
            <person name="Luecker S."/>
            <person name="Lage O.M."/>
            <person name="Pohl T."/>
            <person name="Merkel B.J."/>
            <person name="Hornburger P."/>
            <person name="Mueller R.-W."/>
            <person name="Bruemmer F."/>
            <person name="Labrenz M."/>
            <person name="Spormann A.M."/>
            <person name="Op den Camp H."/>
            <person name="Overmann J."/>
            <person name="Amann R."/>
            <person name="Jetten M.S.M."/>
            <person name="Mascher T."/>
            <person name="Medema M.H."/>
            <person name="Devos D.P."/>
            <person name="Kaster A.-K."/>
            <person name="Ovreas L."/>
            <person name="Rohde M."/>
            <person name="Galperin M.Y."/>
            <person name="Jogler C."/>
        </authorList>
    </citation>
    <scope>NUCLEOTIDE SEQUENCE [LARGE SCALE GENOMIC DNA]</scope>
    <source>
        <strain evidence="2 3">Enr13</strain>
    </source>
</reference>
<dbReference type="AlphaFoldDB" id="A0A518HJY5"/>
<dbReference type="GO" id="GO:0004560">
    <property type="term" value="F:alpha-L-fucosidase activity"/>
    <property type="evidence" value="ECO:0007669"/>
    <property type="project" value="TreeGrafter"/>
</dbReference>
<evidence type="ECO:0000313" key="3">
    <source>
        <dbReference type="Proteomes" id="UP000319004"/>
    </source>
</evidence>
<dbReference type="Pfam" id="PF22124">
    <property type="entry name" value="Glyco_hydro_95_cat"/>
    <property type="match status" value="1"/>
</dbReference>
<dbReference type="InterPro" id="IPR012341">
    <property type="entry name" value="6hp_glycosidase-like_sf"/>
</dbReference>
<protein>
    <recommendedName>
        <fullName evidence="1">Fibronectin type-III domain-containing protein</fullName>
    </recommendedName>
</protein>
<evidence type="ECO:0000259" key="1">
    <source>
        <dbReference type="PROSITE" id="PS50853"/>
    </source>
</evidence>
<dbReference type="InterPro" id="IPR027414">
    <property type="entry name" value="GH95_N_dom"/>
</dbReference>
<dbReference type="InterPro" id="IPR049053">
    <property type="entry name" value="AFCA-like_C"/>
</dbReference>
<evidence type="ECO:0000313" key="2">
    <source>
        <dbReference type="EMBL" id="QDV41143.1"/>
    </source>
</evidence>
<proteinExistence type="predicted"/>
<name>A0A518HJY5_9BACT</name>
<dbReference type="PANTHER" id="PTHR31084:SF0">
    <property type="entry name" value="ALPHA-L-FUCOSIDASE 2"/>
    <property type="match status" value="1"/>
</dbReference>
<keyword evidence="3" id="KW-1185">Reference proteome</keyword>
<dbReference type="KEGG" id="snep:Enr13x_09810"/>
<dbReference type="Pfam" id="PF21307">
    <property type="entry name" value="Glyco_hydro_95_C"/>
    <property type="match status" value="1"/>
</dbReference>
<organism evidence="2 3">
    <name type="scientific">Stieleria neptunia</name>
    <dbReference type="NCBI Taxonomy" id="2527979"/>
    <lineage>
        <taxon>Bacteria</taxon>
        <taxon>Pseudomonadati</taxon>
        <taxon>Planctomycetota</taxon>
        <taxon>Planctomycetia</taxon>
        <taxon>Pirellulales</taxon>
        <taxon>Pirellulaceae</taxon>
        <taxon>Stieleria</taxon>
    </lineage>
</organism>
<dbReference type="EMBL" id="CP037423">
    <property type="protein sequence ID" value="QDV41143.1"/>
    <property type="molecule type" value="Genomic_DNA"/>
</dbReference>
<dbReference type="Gene3D" id="2.70.98.50">
    <property type="entry name" value="putative glycoside hydrolase family protein from bacillus halodurans"/>
    <property type="match status" value="1"/>
</dbReference>
<dbReference type="SUPFAM" id="SSF48208">
    <property type="entry name" value="Six-hairpin glycosidases"/>
    <property type="match status" value="1"/>
</dbReference>
<gene>
    <name evidence="2" type="ORF">Enr13x_09810</name>
</gene>
<dbReference type="InterPro" id="IPR013783">
    <property type="entry name" value="Ig-like_fold"/>
</dbReference>
<dbReference type="Gene3D" id="2.60.40.10">
    <property type="entry name" value="Immunoglobulins"/>
    <property type="match status" value="1"/>
</dbReference>
<dbReference type="PROSITE" id="PS50853">
    <property type="entry name" value="FN3"/>
    <property type="match status" value="1"/>
</dbReference>
<dbReference type="Proteomes" id="UP000319004">
    <property type="component" value="Chromosome"/>
</dbReference>
<feature type="domain" description="Fibronectin type-III" evidence="1">
    <location>
        <begin position="919"/>
        <end position="1009"/>
    </location>
</feature>